<evidence type="ECO:0000256" key="1">
    <source>
        <dbReference type="SAM" id="MobiDB-lite"/>
    </source>
</evidence>
<reference evidence="3" key="1">
    <citation type="journal article" date="2014" name="Int. J. Syst. Evol. Microbiol.">
        <title>Complete genome sequence of Corynebacterium casei LMG S-19264T (=DSM 44701T), isolated from a smear-ripened cheese.</title>
        <authorList>
            <consortium name="US DOE Joint Genome Institute (JGI-PGF)"/>
            <person name="Walter F."/>
            <person name="Albersmeier A."/>
            <person name="Kalinowski J."/>
            <person name="Ruckert C."/>
        </authorList>
    </citation>
    <scope>NUCLEOTIDE SEQUENCE</scope>
    <source>
        <strain evidence="3">JCM 4434</strain>
    </source>
</reference>
<dbReference type="EMBL" id="BMUB01000046">
    <property type="protein sequence ID" value="GGV07667.1"/>
    <property type="molecule type" value="Genomic_DNA"/>
</dbReference>
<keyword evidence="2" id="KW-1133">Transmembrane helix</keyword>
<dbReference type="Proteomes" id="UP000610124">
    <property type="component" value="Unassembled WGS sequence"/>
</dbReference>
<reference evidence="3" key="2">
    <citation type="submission" date="2020-09" db="EMBL/GenBank/DDBJ databases">
        <authorList>
            <person name="Sun Q."/>
            <person name="Ohkuma M."/>
        </authorList>
    </citation>
    <scope>NUCLEOTIDE SEQUENCE</scope>
    <source>
        <strain evidence="3">JCM 4434</strain>
    </source>
</reference>
<proteinExistence type="predicted"/>
<dbReference type="InterPro" id="IPR043993">
    <property type="entry name" value="T4SS_pilin"/>
</dbReference>
<dbReference type="AlphaFoldDB" id="A0A8H9I5V1"/>
<feature type="transmembrane region" description="Helical" evidence="2">
    <location>
        <begin position="133"/>
        <end position="152"/>
    </location>
</feature>
<feature type="region of interest" description="Disordered" evidence="1">
    <location>
        <begin position="1"/>
        <end position="21"/>
    </location>
</feature>
<evidence type="ECO:0000313" key="4">
    <source>
        <dbReference type="Proteomes" id="UP000610124"/>
    </source>
</evidence>
<gene>
    <name evidence="3" type="ORF">GCM10010502_73410</name>
</gene>
<name>A0A8H9I5V1_KITAU</name>
<sequence>MEPPGQVPDRPHPLSPQPSQFAFLPDVRTHSGVPVSARPPQPHRPPASPYALPAVLALAALLVILVAGSAFAEPPAKPPTLDQVLGNITTWITGIIAAVATTFLTIGGLRYLLAGGDPGEVQKAKTALQSAGIGYMIAILAPVILDILKGLVGAT</sequence>
<dbReference type="Pfam" id="PF18895">
    <property type="entry name" value="T4SS_pilin"/>
    <property type="match status" value="1"/>
</dbReference>
<keyword evidence="2" id="KW-0812">Transmembrane</keyword>
<organism evidence="3 4">
    <name type="scientific">Kitasatospora aureofaciens</name>
    <name type="common">Streptomyces aureofaciens</name>
    <dbReference type="NCBI Taxonomy" id="1894"/>
    <lineage>
        <taxon>Bacteria</taxon>
        <taxon>Bacillati</taxon>
        <taxon>Actinomycetota</taxon>
        <taxon>Actinomycetes</taxon>
        <taxon>Kitasatosporales</taxon>
        <taxon>Streptomycetaceae</taxon>
        <taxon>Kitasatospora</taxon>
    </lineage>
</organism>
<comment type="caution">
    <text evidence="3">The sequence shown here is derived from an EMBL/GenBank/DDBJ whole genome shotgun (WGS) entry which is preliminary data.</text>
</comment>
<feature type="transmembrane region" description="Helical" evidence="2">
    <location>
        <begin position="50"/>
        <end position="72"/>
    </location>
</feature>
<protein>
    <recommendedName>
        <fullName evidence="5">TrbC/VIRB2 family protein</fullName>
    </recommendedName>
</protein>
<feature type="transmembrane region" description="Helical" evidence="2">
    <location>
        <begin position="84"/>
        <end position="113"/>
    </location>
</feature>
<accession>A0A8H9I5V1</accession>
<evidence type="ECO:0000256" key="2">
    <source>
        <dbReference type="SAM" id="Phobius"/>
    </source>
</evidence>
<evidence type="ECO:0008006" key="5">
    <source>
        <dbReference type="Google" id="ProtNLM"/>
    </source>
</evidence>
<keyword evidence="2" id="KW-0472">Membrane</keyword>
<evidence type="ECO:0000313" key="3">
    <source>
        <dbReference type="EMBL" id="GGV07667.1"/>
    </source>
</evidence>